<evidence type="ECO:0000259" key="7">
    <source>
        <dbReference type="PROSITE" id="PS51900"/>
    </source>
</evidence>
<evidence type="ECO:0000256" key="4">
    <source>
        <dbReference type="ARBA" id="ARBA00023172"/>
    </source>
</evidence>
<evidence type="ECO:0000256" key="3">
    <source>
        <dbReference type="ARBA" id="ARBA00023125"/>
    </source>
</evidence>
<evidence type="ECO:0000256" key="2">
    <source>
        <dbReference type="ARBA" id="ARBA00022908"/>
    </source>
</evidence>
<dbReference type="InterPro" id="IPR050090">
    <property type="entry name" value="Tyrosine_recombinase_XerCD"/>
</dbReference>
<keyword evidence="2" id="KW-0229">DNA integration</keyword>
<sequence length="386" mass="43294">MNLQIPQGTIPRPIQIDCGDAPAPSSSPIPATIHGTKTPIPANVHGTKTPIPTTIHRTKLPAVNNTVDIHPLLKKYRDALEARHYSPRTCEAYVKWVERFFSKHSRVESGKLTTKHLNEFITALAVEGDVSASTQNQALAALLFLYKCILGHPPEEIGEVIRAKKPVRLPVVLSRNEVNTVISLLQDEKRLIARLMYGTGMRIMECLSLRVQDIDFERNEILVRNGKGAKDRHTMLPQSLEPALREHLSHIKALHARDLAEGFGGVLLPGSLERKYANASKSWSWQWVFPQDRRWKDPESGIEGRHHMDESILQRAVHEAVLKAGLSKKATCHTFRHSFATHLLENGYDIRTVQELLGHTDVKTTMIYTHVLNKGPSGVKSPLDQL</sequence>
<dbReference type="GO" id="GO:0003677">
    <property type="term" value="F:DNA binding"/>
    <property type="evidence" value="ECO:0007669"/>
    <property type="project" value="UniProtKB-UniRule"/>
</dbReference>
<dbReference type="Gene3D" id="1.10.150.130">
    <property type="match status" value="1"/>
</dbReference>
<accession>A0AAE3JLD6</accession>
<dbReference type="PROSITE" id="PS51898">
    <property type="entry name" value="TYR_RECOMBINASE"/>
    <property type="match status" value="1"/>
</dbReference>
<keyword evidence="4" id="KW-0233">DNA recombination</keyword>
<keyword evidence="9" id="KW-1185">Reference proteome</keyword>
<dbReference type="InterPro" id="IPR011010">
    <property type="entry name" value="DNA_brk_join_enz"/>
</dbReference>
<dbReference type="Gene3D" id="1.10.443.10">
    <property type="entry name" value="Intergrase catalytic core"/>
    <property type="match status" value="1"/>
</dbReference>
<protein>
    <submittedName>
        <fullName evidence="8">Integron integrase</fullName>
    </submittedName>
</protein>
<dbReference type="Pfam" id="PF00589">
    <property type="entry name" value="Phage_integrase"/>
    <property type="match status" value="1"/>
</dbReference>
<evidence type="ECO:0000256" key="5">
    <source>
        <dbReference type="PROSITE-ProRule" id="PRU01248"/>
    </source>
</evidence>
<dbReference type="GO" id="GO:0015074">
    <property type="term" value="P:DNA integration"/>
    <property type="evidence" value="ECO:0007669"/>
    <property type="project" value="UniProtKB-KW"/>
</dbReference>
<dbReference type="InterPro" id="IPR004107">
    <property type="entry name" value="Integrase_SAM-like_N"/>
</dbReference>
<proteinExistence type="inferred from homology"/>
<organism evidence="8 9">
    <name type="scientific">Teretinema zuelzerae</name>
    <dbReference type="NCBI Taxonomy" id="156"/>
    <lineage>
        <taxon>Bacteria</taxon>
        <taxon>Pseudomonadati</taxon>
        <taxon>Spirochaetota</taxon>
        <taxon>Spirochaetia</taxon>
        <taxon>Spirochaetales</taxon>
        <taxon>Treponemataceae</taxon>
        <taxon>Teretinema</taxon>
    </lineage>
</organism>
<dbReference type="InterPro" id="IPR011946">
    <property type="entry name" value="Integrase_integron-type"/>
</dbReference>
<evidence type="ECO:0000313" key="8">
    <source>
        <dbReference type="EMBL" id="MCD1656125.1"/>
    </source>
</evidence>
<feature type="domain" description="Tyr recombinase" evidence="6">
    <location>
        <begin position="168"/>
        <end position="381"/>
    </location>
</feature>
<evidence type="ECO:0000259" key="6">
    <source>
        <dbReference type="PROSITE" id="PS51898"/>
    </source>
</evidence>
<dbReference type="Proteomes" id="UP001198163">
    <property type="component" value="Unassembled WGS sequence"/>
</dbReference>
<dbReference type="InterPro" id="IPR013762">
    <property type="entry name" value="Integrase-like_cat_sf"/>
</dbReference>
<dbReference type="PANTHER" id="PTHR30349">
    <property type="entry name" value="PHAGE INTEGRASE-RELATED"/>
    <property type="match status" value="1"/>
</dbReference>
<dbReference type="PANTHER" id="PTHR30349:SF64">
    <property type="entry name" value="PROPHAGE INTEGRASE INTD-RELATED"/>
    <property type="match status" value="1"/>
</dbReference>
<dbReference type="Pfam" id="PF13495">
    <property type="entry name" value="Phage_int_SAM_4"/>
    <property type="match status" value="1"/>
</dbReference>
<dbReference type="AlphaFoldDB" id="A0AAE3JLD6"/>
<dbReference type="InterPro" id="IPR002104">
    <property type="entry name" value="Integrase_catalytic"/>
</dbReference>
<evidence type="ECO:0000256" key="1">
    <source>
        <dbReference type="ARBA" id="ARBA00008857"/>
    </source>
</evidence>
<comment type="similarity">
    <text evidence="1">Belongs to the 'phage' integrase family.</text>
</comment>
<feature type="domain" description="Core-binding (CB)" evidence="7">
    <location>
        <begin position="67"/>
        <end position="150"/>
    </location>
</feature>
<dbReference type="NCBIfam" id="TIGR02249">
    <property type="entry name" value="integrase_gron"/>
    <property type="match status" value="1"/>
</dbReference>
<dbReference type="SUPFAM" id="SSF56349">
    <property type="entry name" value="DNA breaking-rejoining enzymes"/>
    <property type="match status" value="1"/>
</dbReference>
<dbReference type="InterPro" id="IPR010998">
    <property type="entry name" value="Integrase_recombinase_N"/>
</dbReference>
<dbReference type="InterPro" id="IPR044068">
    <property type="entry name" value="CB"/>
</dbReference>
<evidence type="ECO:0000313" key="9">
    <source>
        <dbReference type="Proteomes" id="UP001198163"/>
    </source>
</evidence>
<gene>
    <name evidence="8" type="ORF">K7J14_15600</name>
</gene>
<dbReference type="CDD" id="cd01193">
    <property type="entry name" value="INT_IntI_C"/>
    <property type="match status" value="1"/>
</dbReference>
<reference evidence="8" key="1">
    <citation type="submission" date="2021-08" db="EMBL/GenBank/DDBJ databases">
        <title>Comparative analyses of Brucepasteria parasyntrophica and Teretinema zuelzerae.</title>
        <authorList>
            <person name="Song Y."/>
            <person name="Brune A."/>
        </authorList>
    </citation>
    <scope>NUCLEOTIDE SEQUENCE</scope>
    <source>
        <strain evidence="8">DSM 1903</strain>
    </source>
</reference>
<keyword evidence="3 5" id="KW-0238">DNA-binding</keyword>
<dbReference type="PROSITE" id="PS51900">
    <property type="entry name" value="CB"/>
    <property type="match status" value="1"/>
</dbReference>
<dbReference type="GO" id="GO:0006310">
    <property type="term" value="P:DNA recombination"/>
    <property type="evidence" value="ECO:0007669"/>
    <property type="project" value="UniProtKB-KW"/>
</dbReference>
<dbReference type="EMBL" id="JAINWA010000003">
    <property type="protein sequence ID" value="MCD1656125.1"/>
    <property type="molecule type" value="Genomic_DNA"/>
</dbReference>
<comment type="caution">
    <text evidence="8">The sequence shown here is derived from an EMBL/GenBank/DDBJ whole genome shotgun (WGS) entry which is preliminary data.</text>
</comment>
<name>A0AAE3JLD6_9SPIR</name>